<feature type="transmembrane region" description="Helical" evidence="1">
    <location>
        <begin position="20"/>
        <end position="45"/>
    </location>
</feature>
<protein>
    <recommendedName>
        <fullName evidence="4">SPW repeat-containing protein</fullName>
    </recommendedName>
</protein>
<keyword evidence="1" id="KW-0812">Transmembrane</keyword>
<sequence length="157" mass="16105">MARAAAPGEPPHVAVDARRLWTGGAATACVAALVAWIGVLVGQGVLDISLTTTAVVVHVSDSLSLNYAVTAFLMALAATAMAHLLSATTPRPRAFFSWIVGLVTLAAMILPFARGGETDAAVCVGVINLALGLCIGSLLAAVLSRTVVDTERSWQQP</sequence>
<comment type="caution">
    <text evidence="2">The sequence shown here is derived from an EMBL/GenBank/DDBJ whole genome shotgun (WGS) entry which is preliminary data.</text>
</comment>
<evidence type="ECO:0000313" key="3">
    <source>
        <dbReference type="Proteomes" id="UP001501468"/>
    </source>
</evidence>
<dbReference type="InterPro" id="IPR045713">
    <property type="entry name" value="DUF6069"/>
</dbReference>
<evidence type="ECO:0000313" key="2">
    <source>
        <dbReference type="EMBL" id="GAA3703362.1"/>
    </source>
</evidence>
<dbReference type="Pfam" id="PF19545">
    <property type="entry name" value="DUF6069"/>
    <property type="match status" value="1"/>
</dbReference>
<feature type="transmembrane region" description="Helical" evidence="1">
    <location>
        <begin position="119"/>
        <end position="143"/>
    </location>
</feature>
<name>A0ABP7DBP6_9MICO</name>
<reference evidence="3" key="1">
    <citation type="journal article" date="2019" name="Int. J. Syst. Evol. Microbiol.">
        <title>The Global Catalogue of Microorganisms (GCM) 10K type strain sequencing project: providing services to taxonomists for standard genome sequencing and annotation.</title>
        <authorList>
            <consortium name="The Broad Institute Genomics Platform"/>
            <consortium name="The Broad Institute Genome Sequencing Center for Infectious Disease"/>
            <person name="Wu L."/>
            <person name="Ma J."/>
        </authorList>
    </citation>
    <scope>NUCLEOTIDE SEQUENCE [LARGE SCALE GENOMIC DNA]</scope>
    <source>
        <strain evidence="3">JCM 17125</strain>
    </source>
</reference>
<feature type="transmembrane region" description="Helical" evidence="1">
    <location>
        <begin position="94"/>
        <end position="113"/>
    </location>
</feature>
<keyword evidence="1" id="KW-1133">Transmembrane helix</keyword>
<accession>A0ABP7DBP6</accession>
<evidence type="ECO:0000256" key="1">
    <source>
        <dbReference type="SAM" id="Phobius"/>
    </source>
</evidence>
<gene>
    <name evidence="2" type="ORF">GCM10022399_19900</name>
</gene>
<evidence type="ECO:0008006" key="4">
    <source>
        <dbReference type="Google" id="ProtNLM"/>
    </source>
</evidence>
<keyword evidence="1" id="KW-0472">Membrane</keyword>
<dbReference type="RefSeq" id="WP_344945125.1">
    <property type="nucleotide sequence ID" value="NZ_BAABDC010000002.1"/>
</dbReference>
<proteinExistence type="predicted"/>
<dbReference type="Proteomes" id="UP001501468">
    <property type="component" value="Unassembled WGS sequence"/>
</dbReference>
<dbReference type="EMBL" id="BAABDC010000002">
    <property type="protein sequence ID" value="GAA3703362.1"/>
    <property type="molecule type" value="Genomic_DNA"/>
</dbReference>
<keyword evidence="3" id="KW-1185">Reference proteome</keyword>
<feature type="transmembrane region" description="Helical" evidence="1">
    <location>
        <begin position="65"/>
        <end position="87"/>
    </location>
</feature>
<organism evidence="2 3">
    <name type="scientific">Terrabacter ginsenosidimutans</name>
    <dbReference type="NCBI Taxonomy" id="490575"/>
    <lineage>
        <taxon>Bacteria</taxon>
        <taxon>Bacillati</taxon>
        <taxon>Actinomycetota</taxon>
        <taxon>Actinomycetes</taxon>
        <taxon>Micrococcales</taxon>
        <taxon>Intrasporangiaceae</taxon>
        <taxon>Terrabacter</taxon>
    </lineage>
</organism>